<proteinExistence type="predicted"/>
<protein>
    <submittedName>
        <fullName evidence="2">Uncharacterized protein</fullName>
    </submittedName>
</protein>
<keyword evidence="1" id="KW-0472">Membrane</keyword>
<evidence type="ECO:0000256" key="1">
    <source>
        <dbReference type="SAM" id="Phobius"/>
    </source>
</evidence>
<evidence type="ECO:0000313" key="2">
    <source>
        <dbReference type="EMBL" id="RZS59340.1"/>
    </source>
</evidence>
<reference evidence="2 3" key="1">
    <citation type="journal article" date="2015" name="Stand. Genomic Sci.">
        <title>Genomic Encyclopedia of Bacterial and Archaeal Type Strains, Phase III: the genomes of soil and plant-associated and newly described type strains.</title>
        <authorList>
            <person name="Whitman W.B."/>
            <person name="Woyke T."/>
            <person name="Klenk H.P."/>
            <person name="Zhou Y."/>
            <person name="Lilburn T.G."/>
            <person name="Beck B.J."/>
            <person name="De Vos P."/>
            <person name="Vandamme P."/>
            <person name="Eisen J.A."/>
            <person name="Garrity G."/>
            <person name="Hugenholtz P."/>
            <person name="Kyrpides N.C."/>
        </authorList>
    </citation>
    <scope>NUCLEOTIDE SEQUENCE [LARGE SCALE GENOMIC DNA]</scope>
    <source>
        <strain evidence="2 3">CV2</strain>
    </source>
</reference>
<keyword evidence="3" id="KW-1185">Reference proteome</keyword>
<feature type="transmembrane region" description="Helical" evidence="1">
    <location>
        <begin position="286"/>
        <end position="309"/>
    </location>
</feature>
<comment type="caution">
    <text evidence="2">The sequence shown here is derived from an EMBL/GenBank/DDBJ whole genome shotgun (WGS) entry which is preliminary data.</text>
</comment>
<keyword evidence="1" id="KW-1133">Transmembrane helix</keyword>
<dbReference type="AlphaFoldDB" id="A0A4V2EXF8"/>
<keyword evidence="1" id="KW-0812">Transmembrane</keyword>
<organism evidence="2 3">
    <name type="scientific">Microcella putealis</name>
    <dbReference type="NCBI Taxonomy" id="337005"/>
    <lineage>
        <taxon>Bacteria</taxon>
        <taxon>Bacillati</taxon>
        <taxon>Actinomycetota</taxon>
        <taxon>Actinomycetes</taxon>
        <taxon>Micrococcales</taxon>
        <taxon>Microbacteriaceae</taxon>
        <taxon>Microcella</taxon>
    </lineage>
</organism>
<evidence type="ECO:0000313" key="3">
    <source>
        <dbReference type="Proteomes" id="UP000293519"/>
    </source>
</evidence>
<name>A0A4V2EXF8_9MICO</name>
<dbReference type="EMBL" id="SGWW01000001">
    <property type="protein sequence ID" value="RZS59340.1"/>
    <property type="molecule type" value="Genomic_DNA"/>
</dbReference>
<gene>
    <name evidence="2" type="ORF">EV141_0561</name>
</gene>
<dbReference type="Proteomes" id="UP000293519">
    <property type="component" value="Unassembled WGS sequence"/>
</dbReference>
<sequence>MVATTAHSTTVRPPRLRLGSAPFAVRVASVIAASLLAAATLVALDSATPAHAAVTEQCNGELNVGGEGLNCEISIENVLDLATGVESSTVTTLACRGAANVDPLTDCVGPTTTNYEELTTEASQCNGSANGGGSSMICSVTVVNTITGDATTSAAPVNQCNGSLTTGDVRACDPDPATTDASVDGITQCNGSVNGGGGSMTCVAATTSTSNSAFAFLVNQCNDSANGAGARIECTVDISTVVLPAAEVPVTPVVPEVPITPVVPEAPAGSDAPQAAAPTLPATGMVGMPGVTLAAVLALLVGTGLFAIAGVRQTARRRIAGPPQ</sequence>
<accession>A0A4V2EXF8</accession>